<feature type="region of interest" description="Disordered" evidence="2">
    <location>
        <begin position="534"/>
        <end position="555"/>
    </location>
</feature>
<feature type="region of interest" description="Disordered" evidence="2">
    <location>
        <begin position="645"/>
        <end position="683"/>
    </location>
</feature>
<accession>A0A183UV66</accession>
<dbReference type="InterPro" id="IPR051747">
    <property type="entry name" value="Angiomotin-like"/>
</dbReference>
<dbReference type="GO" id="GO:0030334">
    <property type="term" value="P:regulation of cell migration"/>
    <property type="evidence" value="ECO:0007669"/>
    <property type="project" value="TreeGrafter"/>
</dbReference>
<feature type="coiled-coil region" evidence="1">
    <location>
        <begin position="165"/>
        <end position="262"/>
    </location>
</feature>
<evidence type="ECO:0000313" key="3">
    <source>
        <dbReference type="Proteomes" id="UP000050794"/>
    </source>
</evidence>
<dbReference type="GO" id="GO:0005923">
    <property type="term" value="C:bicellular tight junction"/>
    <property type="evidence" value="ECO:0007669"/>
    <property type="project" value="TreeGrafter"/>
</dbReference>
<dbReference type="AlphaFoldDB" id="A0A183UV66"/>
<dbReference type="GO" id="GO:0005886">
    <property type="term" value="C:plasma membrane"/>
    <property type="evidence" value="ECO:0007669"/>
    <property type="project" value="TreeGrafter"/>
</dbReference>
<feature type="region of interest" description="Disordered" evidence="2">
    <location>
        <begin position="573"/>
        <end position="593"/>
    </location>
</feature>
<keyword evidence="1" id="KW-0175">Coiled coil</keyword>
<organism evidence="3 4">
    <name type="scientific">Toxocara canis</name>
    <name type="common">Canine roundworm</name>
    <dbReference type="NCBI Taxonomy" id="6265"/>
    <lineage>
        <taxon>Eukaryota</taxon>
        <taxon>Metazoa</taxon>
        <taxon>Ecdysozoa</taxon>
        <taxon>Nematoda</taxon>
        <taxon>Chromadorea</taxon>
        <taxon>Rhabditida</taxon>
        <taxon>Spirurina</taxon>
        <taxon>Ascaridomorpha</taxon>
        <taxon>Ascaridoidea</taxon>
        <taxon>Toxocaridae</taxon>
        <taxon>Toxocara</taxon>
    </lineage>
</organism>
<dbReference type="WBParaSite" id="TCNE_0001238601-mRNA-1">
    <property type="protein sequence ID" value="TCNE_0001238601-mRNA-1"/>
    <property type="gene ID" value="TCNE_0001238601"/>
</dbReference>
<feature type="compositionally biased region" description="Low complexity" evidence="2">
    <location>
        <begin position="616"/>
        <end position="627"/>
    </location>
</feature>
<feature type="coiled-coil region" evidence="1">
    <location>
        <begin position="347"/>
        <end position="494"/>
    </location>
</feature>
<dbReference type="PANTHER" id="PTHR14826">
    <property type="entry name" value="ANGIOMOTIN"/>
    <property type="match status" value="1"/>
</dbReference>
<name>A0A183UV66_TOXCA</name>
<feature type="compositionally biased region" description="Basic and acidic residues" evidence="2">
    <location>
        <begin position="656"/>
        <end position="683"/>
    </location>
</feature>
<feature type="compositionally biased region" description="Polar residues" evidence="2">
    <location>
        <begin position="534"/>
        <end position="545"/>
    </location>
</feature>
<protein>
    <submittedName>
        <fullName evidence="4">Angiomotin</fullName>
    </submittedName>
</protein>
<keyword evidence="3" id="KW-1185">Reference proteome</keyword>
<dbReference type="GO" id="GO:0030036">
    <property type="term" value="P:actin cytoskeleton organization"/>
    <property type="evidence" value="ECO:0007669"/>
    <property type="project" value="TreeGrafter"/>
</dbReference>
<evidence type="ECO:0000313" key="4">
    <source>
        <dbReference type="WBParaSite" id="TCNE_0001238601-mRNA-1"/>
    </source>
</evidence>
<evidence type="ECO:0000256" key="1">
    <source>
        <dbReference type="SAM" id="Coils"/>
    </source>
</evidence>
<feature type="region of interest" description="Disordered" evidence="2">
    <location>
        <begin position="616"/>
        <end position="635"/>
    </location>
</feature>
<dbReference type="GO" id="GO:0031410">
    <property type="term" value="C:cytoplasmic vesicle"/>
    <property type="evidence" value="ECO:0007669"/>
    <property type="project" value="TreeGrafter"/>
</dbReference>
<evidence type="ECO:0000256" key="2">
    <source>
        <dbReference type="SAM" id="MobiDB-lite"/>
    </source>
</evidence>
<reference evidence="4" key="1">
    <citation type="submission" date="2016-06" db="UniProtKB">
        <authorList>
            <consortium name="WormBaseParasite"/>
        </authorList>
    </citation>
    <scope>IDENTIFICATION</scope>
</reference>
<dbReference type="Proteomes" id="UP000050794">
    <property type="component" value="Unassembled WGS sequence"/>
</dbReference>
<proteinExistence type="predicted"/>
<sequence length="683" mass="78399">LDFRTELEESDRMEEERREMRSWSIEPRDRRVHAVSPMHLHEGRLLSSLLHEAHNISTSNNKINAQANGNEKEQLEDAQLRQMIDKYQSQVLQQQQRISGHSNHEIIRSFASPSSSATPQMPPMSHSQPCLITIADQKNEMMGESAPPSYPHASSSIETAEPRENASLKAKLLTSQKLLTALQEENSSLKQQCEFLKKKTTRLQQLESAYETIEREYENLTAQKEHQDNLEKAIRAKLEKQVARYAAENEMLHERVEELTQRLQIEPQADQLNKLNLILNEMIPQNKELLACKERQKMDIEALEVTLKDQRNHIQVGWHSLRIYCYRSTVRLLFKTFVQQTVMNKSVLDKEKREEEWSRERSQLEMENAQLKMQLAKESVSVGVKKGAGARSPDSEETVAKLKKALHAKDDRIMQLEKSVIELEAKFHEEMQRNKMAIATQSDTLSGKLKKMEEEKSEKDRKIAELTEEKERLTEKLEDERKNSENRASLLQREIDRIRTGDERRFREDMARMEQMRLKIADRRCFTTDRVRNRFNNHGRTSSGSRVAPMHNHARTHSASALLSCELADDSQSVDTPLDLSSGSGGPSKSSSAFLHTSSYKEIALLGDSPSEELYKSSLSSRYSSRPVQMPSRYDVPFAGSESILSRISPRISDPAPKEPNAEKKDPSKGTEKSKLGEEVWNV</sequence>
<dbReference type="PANTHER" id="PTHR14826:SF14">
    <property type="entry name" value="ANGIOMOTIN_C DOMAIN-CONTAINING PROTEIN"/>
    <property type="match status" value="1"/>
</dbReference>